<sequence>MRLKNPQRILIILCYVFIFETIQTDTKPGVSKASANPAAATSIIGRASMSGSTSGADTCRRLKGKKGDVEASTKGGPKKRITKSKSADLKDSGLPRCIITEITEILEKWSKSEESGHNATKTSKHTLIEYDTDDEEPPDKVPTPQNPLFLKVVVVDLDKNKKIFGSPDCIPHPPKNSNSGRRKRTARKKNCRLIYRWPRRKKPWCKEHADPAGNTLQTIYPKPVASPPDFPAVKDKAKFTVEIFEDETKEFYFNVSVSDHTKQENKTTIEEYENDDAYLIKVKKKKPSTKPLDYTYSMWKVSDLKPEEEDLLKQLTDLEKLKDIDTLVTIVWSQMKNDYCASEVIVKHVDDLSEFCEDLPQFLDFMKKKSQRRKDQKTSAVILKKDSPDYNFLFAEKGHFSFAYWYKLYTKTVTSGNFGGEHFVVSETVEKPKKGEYVQIQIITIIWDREEKNKGKLEVKLSYPKGGDPIVNLKFFKGAGAKRSKCLLRVRKLITPINPKVPQNYKTIEELQPKSDEEDEQPGNNGNEDGGDEEYEITEIHTSTSSNSSSHSSNETTFSQTIEDNDGKPFGKVGRGAIGTNLTYKGKRARRPRNKTISEMDNANTKV</sequence>
<dbReference type="EMBL" id="CAJVCH010538115">
    <property type="protein sequence ID" value="CAG7825967.1"/>
    <property type="molecule type" value="Genomic_DNA"/>
</dbReference>
<protein>
    <submittedName>
        <fullName evidence="3">Uncharacterized protein</fullName>
    </submittedName>
</protein>
<feature type="region of interest" description="Disordered" evidence="1">
    <location>
        <begin position="511"/>
        <end position="607"/>
    </location>
</feature>
<organism evidence="3 4">
    <name type="scientific">Allacma fusca</name>
    <dbReference type="NCBI Taxonomy" id="39272"/>
    <lineage>
        <taxon>Eukaryota</taxon>
        <taxon>Metazoa</taxon>
        <taxon>Ecdysozoa</taxon>
        <taxon>Arthropoda</taxon>
        <taxon>Hexapoda</taxon>
        <taxon>Collembola</taxon>
        <taxon>Symphypleona</taxon>
        <taxon>Sminthuridae</taxon>
        <taxon>Allacma</taxon>
    </lineage>
</organism>
<evidence type="ECO:0000313" key="4">
    <source>
        <dbReference type="Proteomes" id="UP000708208"/>
    </source>
</evidence>
<feature type="region of interest" description="Disordered" evidence="1">
    <location>
        <begin position="48"/>
        <end position="87"/>
    </location>
</feature>
<feature type="region of interest" description="Disordered" evidence="1">
    <location>
        <begin position="166"/>
        <end position="186"/>
    </location>
</feature>
<feature type="chain" id="PRO_5035159046" evidence="2">
    <location>
        <begin position="25"/>
        <end position="607"/>
    </location>
</feature>
<evidence type="ECO:0000256" key="2">
    <source>
        <dbReference type="SAM" id="SignalP"/>
    </source>
</evidence>
<gene>
    <name evidence="3" type="ORF">AFUS01_LOCUS36043</name>
</gene>
<accession>A0A8J2L5J7</accession>
<reference evidence="3" key="1">
    <citation type="submission" date="2021-06" db="EMBL/GenBank/DDBJ databases">
        <authorList>
            <person name="Hodson N. C."/>
            <person name="Mongue J. A."/>
            <person name="Jaron S. K."/>
        </authorList>
    </citation>
    <scope>NUCLEOTIDE SEQUENCE</scope>
</reference>
<keyword evidence="2" id="KW-0732">Signal</keyword>
<feature type="region of interest" description="Disordered" evidence="1">
    <location>
        <begin position="111"/>
        <end position="145"/>
    </location>
</feature>
<evidence type="ECO:0000313" key="3">
    <source>
        <dbReference type="EMBL" id="CAG7825967.1"/>
    </source>
</evidence>
<keyword evidence="4" id="KW-1185">Reference proteome</keyword>
<feature type="signal peptide" evidence="2">
    <location>
        <begin position="1"/>
        <end position="24"/>
    </location>
</feature>
<feature type="compositionally biased region" description="Basic residues" evidence="1">
    <location>
        <begin position="585"/>
        <end position="594"/>
    </location>
</feature>
<dbReference type="AlphaFoldDB" id="A0A8J2L5J7"/>
<feature type="compositionally biased region" description="Polar residues" evidence="1">
    <location>
        <begin position="595"/>
        <end position="607"/>
    </location>
</feature>
<evidence type="ECO:0000256" key="1">
    <source>
        <dbReference type="SAM" id="MobiDB-lite"/>
    </source>
</evidence>
<proteinExistence type="predicted"/>
<name>A0A8J2L5J7_9HEXA</name>
<feature type="compositionally biased region" description="Low complexity" evidence="1">
    <location>
        <begin position="540"/>
        <end position="557"/>
    </location>
</feature>
<dbReference type="Proteomes" id="UP000708208">
    <property type="component" value="Unassembled WGS sequence"/>
</dbReference>
<comment type="caution">
    <text evidence="3">The sequence shown here is derived from an EMBL/GenBank/DDBJ whole genome shotgun (WGS) entry which is preliminary data.</text>
</comment>